<dbReference type="Proteomes" id="UP000235564">
    <property type="component" value="Unassembled WGS sequence"/>
</dbReference>
<evidence type="ECO:0000313" key="1">
    <source>
        <dbReference type="EMBL" id="PMC25535.1"/>
    </source>
</evidence>
<organism evidence="1 2">
    <name type="scientific">Hoylesella buccalis</name>
    <dbReference type="NCBI Taxonomy" id="28127"/>
    <lineage>
        <taxon>Bacteria</taxon>
        <taxon>Pseudomonadati</taxon>
        <taxon>Bacteroidota</taxon>
        <taxon>Bacteroidia</taxon>
        <taxon>Bacteroidales</taxon>
        <taxon>Prevotellaceae</taxon>
        <taxon>Hoylesella</taxon>
    </lineage>
</organism>
<reference evidence="1 2" key="1">
    <citation type="submission" date="2017-09" db="EMBL/GenBank/DDBJ databases">
        <title>Bacterial strain isolated from the female urinary microbiota.</title>
        <authorList>
            <person name="Thomas-White K."/>
            <person name="Kumar N."/>
            <person name="Forster S."/>
            <person name="Putonti C."/>
            <person name="Lawley T."/>
            <person name="Wolfe A.J."/>
        </authorList>
    </citation>
    <scope>NUCLEOTIDE SEQUENCE [LARGE SCALE GENOMIC DNA]</scope>
    <source>
        <strain evidence="1 2">UMB0536</strain>
    </source>
</reference>
<sequence length="67" mass="7792">MHKNKTILAKTNIYIHLLTEKKWRVSSALVYEKALVKPQLPWPGQMLVSEKNVLSRKRMSKNNAIFA</sequence>
<dbReference type="EMBL" id="PNGJ01000001">
    <property type="protein sequence ID" value="PMC25535.1"/>
    <property type="molecule type" value="Genomic_DNA"/>
</dbReference>
<protein>
    <submittedName>
        <fullName evidence="1">Uncharacterized protein</fullName>
    </submittedName>
</protein>
<dbReference type="AlphaFoldDB" id="A0A2N6QU03"/>
<comment type="caution">
    <text evidence="1">The sequence shown here is derived from an EMBL/GenBank/DDBJ whole genome shotgun (WGS) entry which is preliminary data.</text>
</comment>
<evidence type="ECO:0000313" key="2">
    <source>
        <dbReference type="Proteomes" id="UP000235564"/>
    </source>
</evidence>
<gene>
    <name evidence="1" type="ORF">CJ231_01805</name>
</gene>
<accession>A0A2N6QU03</accession>
<proteinExistence type="predicted"/>
<name>A0A2N6QU03_9BACT</name>